<evidence type="ECO:0000313" key="3">
    <source>
        <dbReference type="EMBL" id="CAF1284757.1"/>
    </source>
</evidence>
<dbReference type="Proteomes" id="UP000663845">
    <property type="component" value="Unassembled WGS sequence"/>
</dbReference>
<dbReference type="Proteomes" id="UP000663844">
    <property type="component" value="Unassembled WGS sequence"/>
</dbReference>
<dbReference type="EMBL" id="CAJNOG010000530">
    <property type="protein sequence ID" value="CAF1284757.1"/>
    <property type="molecule type" value="Genomic_DNA"/>
</dbReference>
<feature type="compositionally biased region" description="Acidic residues" evidence="2">
    <location>
        <begin position="1801"/>
        <end position="1817"/>
    </location>
</feature>
<dbReference type="GO" id="GO:0004842">
    <property type="term" value="F:ubiquitin-protein transferase activity"/>
    <property type="evidence" value="ECO:0007669"/>
    <property type="project" value="InterPro"/>
</dbReference>
<reference evidence="4" key="1">
    <citation type="submission" date="2021-02" db="EMBL/GenBank/DDBJ databases">
        <authorList>
            <person name="Nowell W R."/>
        </authorList>
    </citation>
    <scope>NUCLEOTIDE SEQUENCE</scope>
</reference>
<dbReference type="EMBL" id="CAJOAZ010000075">
    <property type="protein sequence ID" value="CAF3519069.1"/>
    <property type="molecule type" value="Genomic_DNA"/>
</dbReference>
<dbReference type="InterPro" id="IPR031248">
    <property type="entry name" value="RNF213"/>
</dbReference>
<gene>
    <name evidence="3" type="ORF">JYZ213_LOCUS31437</name>
    <name evidence="4" type="ORF">OXD698_LOCUS2313</name>
</gene>
<comment type="caution">
    <text evidence="4">The sequence shown here is derived from an EMBL/GenBank/DDBJ whole genome shotgun (WGS) entry which is preliminary data.</text>
</comment>
<feature type="coiled-coil region" evidence="1">
    <location>
        <begin position="4603"/>
        <end position="4640"/>
    </location>
</feature>
<feature type="region of interest" description="Disordered" evidence="2">
    <location>
        <begin position="882"/>
        <end position="907"/>
    </location>
</feature>
<dbReference type="GO" id="GO:0016887">
    <property type="term" value="F:ATP hydrolysis activity"/>
    <property type="evidence" value="ECO:0007669"/>
    <property type="project" value="InterPro"/>
</dbReference>
<feature type="compositionally biased region" description="Acidic residues" evidence="2">
    <location>
        <begin position="4737"/>
        <end position="4748"/>
    </location>
</feature>
<evidence type="ECO:0000313" key="4">
    <source>
        <dbReference type="EMBL" id="CAF3519069.1"/>
    </source>
</evidence>
<feature type="region of interest" description="Disordered" evidence="2">
    <location>
        <begin position="1763"/>
        <end position="1822"/>
    </location>
</feature>
<sequence>MDFLNIINPAIDNLARFNDENFANRMKILGTVFDGYVSDLFVTNIDPYKIEDDEWLQLFNIALKLSQIRSLTQSSCLIIINRLLFNFGHKGLISEKILLCFQRIERFRNELCNNYDPKQIIKDEWLTEYTLPIILMLTCLNKSEYEALRHEHREHPWKSYVWLRIIQLSTQKSNIKDPNEIFVTIVDWMKRVGHHIHQHDDTVTIVFLNTVFETIIMKNINSILFSPNIETIISFILDAHYDKSPLVNENQVNEFIHKAQQAMRNILLLRASPLTYQNLSKTLIAPRLFSLIDFNEILSQGDHFEQRFINIPSEISMIISKQPPHDFINLKMEPNVQSFCDFVKLVNEWIAWFQQFFDIFQYVIEWLRTFHVDGAAELNFAINSSRNKRTAQVSEMKKTANKIMTMLQSIKCLKQLCHILNCSVPLKVIERSTKYEAQDAKKFIQDLKRLNASNSFLVDSGEIIFKRCEISNRQHVYWSLASENWSCDASIWFQRGDSLDDANLLFCEENIPTDKFVYHGEFETLYSGQLIIQITNKKHNPRSVWYQVKQNDLPACHLFDGITQLCYNDDRAQKERIAIRDFADKLDNSVFPYVEQLLDGKIKLSDMAELEKIFCGENIHISHEVTTLLTNRLINDGQHPVTTMANNKLPNEQICKRLQIFQYYSHIKVILDCIKKFDIISNTDGNNELDELKQLSSKQDCSLENICQDHGVLTQEFQNISSKHLDLIKIANECPNIIELMKEFDLYSDKGRQKFQELRDNLTIQFQLQERNNIMLNSFIITYTLCEPFVLKAKTLKEFVSHIVNLVNFDTHSLRHMKETNTNTQIIRMWLSAEETTVFDNALVVMTHLYKTGKVAIRLRHLLHEQSSLEINYFIDKTQSATSNTEMTNREKRNDESSDDEQESRPDKIKVTLSMTDIEDHKRQLTFCNVDLPESMFHMKIVLAEQMKLLKLIGDIYSTFIKLEMSGHPNYQLRSKHFKIYSLTNPINPVLLTSQENEDIDQTELKDMVQSRTEYFTKIWNRLDRDYNDWIDRLQEWRTKSHLLTLFSNRQIMTMIILLTNSESNRRIKLELFEKLYSYEEEGDYDDENVFEFTQYSLIFYLRSLPINESEPFENSVPAIYDHNTLTHDISVDGSLKYLDHFLNEFLNQSNQTIYKNLSNNESQQYLITLNPKSNTSETKQFECTLDLEMFCILLNLFNERLPSASQILWCSTVNEDDIHLFFSRIRTLPNMIFVILDIDKMHPRLREILLNEQDLLTNCREPHGIIYYFSRELTTYRRGLKFFHVPSDSRDVSKTYTKLTQLFEKTDRVPSKVYIICGKQGTGKTHRVNKEYKTKRTLCFSINDKLSLSSFISSLISYDSAMQGSQASVYINISNYAPFDDLNRTLFSLFACGSLIDPTSGLTFALPNMTRWEFFIEIPYSSKYNISLEENLNYLLPLLAIVAHSSIEKIANEDYQLHIGKEEELVARFLKAYSNGRIDRRPTTLFCSSYEFDTLDDENECRQYIYDCIDKYSPHGQRNKIYDMSFIKFLYRRVRFFTNFYYTLNETIENLGSTAMTQMIKEAKALSEISFRDDNYPRLYLVYDPDFSLHLLHNNWDEVPTTIKALWKNTDPLTRAEFVNRSHFLKCLSWLVDTKYETCEQIMNQMKFILTENFAYKLFHIHERKLTTLPLIIEGDTGIGKTYLLKFYSLLVNSNIQHSYDQAIFHKQILERANLWMSGIIFAKFLETQPNLLNEILQHLKPKLMNTDKEDVQEDDIDEELEYSNNDYDDYGDGNDDGDDDDDDNNDHRSWWDSLHVNTENEEHDQEDAGNEDIEDQSSTSSLRGRFLQMQRIRALHNEQNRNPFNAQSLDLFENSAERQSIDGINFELLKQCKTSLSESKNDSAMLVFIWRTILNVAQKNSASTTKRLLLAMREYVTSELANLPLIECSSKLDELFEDGPLNIRTSIEILEEYLSYSHVKSVFYRMLIHPGVTEQDIERFITPIAELASKWQDIQLVVFFDEVNTSSCLGLFKEIFTDRTLQGNSLPLNIFFTAAINPALDIPDQDNLVHRVDYLVHKLPDSLEHLKISYGALEPKTLNDYITQKVAKFDLNVAMEPELRTYLQGKLIEAILAAQAFCEEKLGKNTVSQREIQRCFTLIEYFYQSMKDEEEESDLDRCIALSIALIYYFRLPTEEDNKKRKDQKTPSREEFAKLLSKSLPRFIRIIQEELEKFVSATNFIIPSGVAINQAIREHIFAITISVVTRMPLCIIGAPGQSKTLSFQIVLQNLQGAQLSKTEFCKKLPAVDPFFCLGSKYTSSNDIACVFERAIKREQNYQQNRINTRCVVFLDEASLPNERKMILKVLHQYLDECQVAFIAIANRAFDAANANRMTCIYRSLPSEDDQEVLAYGCLGLKNKGLTHPHLVDIITGLCHGYRRVLEYSEFSKIFHDRDFIYMLRQLRFELRSTLADQQDVVLDTIRPESLLHALENNFNGITSKQFEKIVDIFFKAVQDKRPDFEISSKGRQQHDANRDVINILQDSMKLESIQRRLYGRYKLIIDESDDESAVYLLFQTGVIDPNQTTVFRMSDFSDDINNELRSVEILSTIKLCMEAGKTILMVNTGRIHGSLYDVFNQNFSIMATGETRKIFSKVAIGSKTVDVVVHDNFQCIVHINRHEFDEIPAPFLSRFQKYSLSIVDFYRIQFERLSNEEQNIMNNVENKMKSFIKHFGQQYLYGLNDNTLYSCLLSVIETGENRQCSILNIHQNYSQLNIRTKRFVEENPGNKQQCLLRFILSKLIQIASPESIIFKLPTFEDKFAEALFKNYFQYQEHFNIENFVRELIQKPSDDNGSVNRITTDHTHIKMNIITTTKVIIYTRTSPYVVGINKASKYQLFSKQNNNRFNEKIEDMVEVLNLTVIENAATLEERFRIFGKESNKNVLIIIINGQMGQHRQHLPFVRQLVDKTEFDCNKNRTNTKQEKYFIMLVHVPAQELYSQDGFPSIFLHGWDFYFFDTCTPGSAFHLQRMLEIVSSPKKQLKESSKDVICDLTILFDDCLWDFCSRIQIFHSQPVREMFSDEYAYEFYDKQTSVTKRVECLKKILERLTHLQEQIVNIYHEQLSRKKNSSQNSYNKIYQISKDILCGKRFTGLIDSLQLQIRTSFTNFVSNIFRNLANDYGLETISKLSNSQMNIESILHLIDYSGFVLDDDSNGKSPSPSQGIFQIIIQNTFILQTPLYQLFHQRVKAHADDIKRILIETQNKSLSSNNQQTTTTSMNQITECSKEQFCSKLTKYMQKDKILTDIITENLLRCYSNDLVRIYCTAAEGKFDNDQNQSIEAINAISNWLLLKDDDVNTVSEISSTKLVSHLAQIHSTFEYEQNDISSLYSACRIINTFHQSRSYLNDLCQNKNSTRSYIREELFRVLFDLLWTRLRELCLNKDEKQIQQWSYMYTFINKYYPSGKLLRSTKLAEIGHQVEFMRLAYTILLNETISDPMQLIPRLLEYLPQENRLRISNNNKSSYLKRLPDIINTIHEYLGDCTLMIDFQQWIISILKTSEQRSQDDINSVFICLDDSRCKWSIPVKQLLFDELIDLTILQSQLEISSVVDRIECLLPIVMQCISDRSRLQDYQIPLHPSIVVQQSYDHRLVLFDLFFFHIERYANENVTNENLIHELMALKPPKVREQELSSSIKLVFKEFQEYFLLRLAAVHLCQIVSSNDGDHETNRFIDCLKVLIKKHLSLDETTTQLSPYLQIFLSTIISKHSWNFLLDLLKCEKIQTLNQTWANLLYRHLELKQKPRSNKYLQFSHQLQFTLSQESHILSIFPQLHGPYDELTQVIVACINNESGNRWASLFNWIQLKLNTPENKLQVTDIKVILLLNIYYNYYCNNQLHSLHNLLNAIEELLEFCPQELRVFYSILNPEEYMIGYPQQNNTIDFNYLNHLFRLDCEAADELCMRHCLVNLMGMIIKGGPKSFLWTFAFEPLSIVGTFGFGSTRQSTVQSFSVHYDCGCIISVNGELSQFTDNHQQNQLNVPAIYAVYFSTFGAMAWHLLLFEESVNNLCGPILSPGAISDRQADCHMAGDSLRAKVCHFVRARVLSVFNFLAIRSNQDDACILLNCCFERMAYLTILPENSWIKPVYRDFSSKVQAELSYQNEVFYNVHDHFAESKTYVDRLQLQSQIQFDLQQYTSQIPVIIQESHFKTEIHNPKNAQLCLRILQQFMDSTESFSITKHVYELSRFYLLLHQTYAQLIEHEQISEITLKELHDRAKEHLNNYTCWHRRNEARNHMDIIIQGIEAVNAYHTYTNGLIRPGPCDVTQHFTKITLDTPVHYLITSENPDEGDLIMRILSILIDHHNNFLDLIEQEFETNTINQKNSSILRFLIKKLLPNQISLIQVALYNTGVITLNDNDCSWINKITCASLILENEHFVKQGTLLNFDFTYIQSYIIRTYLLLCHINYKHIIQKYQFYEPRKLISAITLHDDDDDDDEEFFDLHENYSAPLEHEWNHLNDMLIDKLYHGYNVLKQIATMIKEDEKDVSPLSVYEFIQSIPENESLMEQFIQYEVQDFKLSHLNHIGKLYRTLIRTFEYSFVNIPDLLRTPIDPNLSNQLQQIFESKLININYDENIDDLKSNIQQINQLLHELKSIEDTLLQQSAESLKSTVEYIGIDDNEVLLLIPQEIKCENYLSLSIYLNKVQSNLQEKKINIEEKTAHLWEENFDENRNEQDIIGKNRYHRQLHGNDRTDSTYSIDIPHDDDDDEDDNIDNGDTIHERDPPQYSSLFQIQINSVPITSCKSILENNEQEIQKLEPMKSVQKIFITYPDGKNESKIWKIDNLYEGFKQLFHTKKYDLTTYAIIDDRRILFDFTNTTNPLPSPLPLKYFIVGRSALISIEVHFDEQQFNCMTVSDCTFQSLMNDIIKKQNFPSTSSNHRYCFYDEIGQYIQDGIVGDLYEMHKTLPIIIHIQEQDENTILYEITLIPDQGGLKKTTMYHPKAQWAQIELWRKLVLPQIESSCTFWNREKQSLINEDQLIESLDNIETIIDGIALNDTVHIDLTFGENTQRIHTLKSVKIQDILNNQTFLGLNLNNCCLYSNDQLITKDDYRKQVDAYRCDDNNGTIHFRLVIPINILINNNQQEMKILLSDNSKTVEQLLQQIEIPDNRNLYLTSNDTQRIFQNDEFIVQLHTQDFILVEENETYYVSISFQNENKSVHQRFRTSAVVNNILKENGFDYNQQQLLYDNDFVPAENTPLSCFESPICFQLTDTILPSSITVVNPEDSNSSLMFFGRSSMSVKRILDIACQLFRIRKSYYCLHYDNSEIDEGILLEDLDTIDNRFEFKLISKASIKCSISYADRTITLPCNEEMQVSEIIQCALQSLHLENEEIDFYELFLINNDDRSETGNDLTIDDLLQMLYDKVKPEGTVILKFELERKYS</sequence>
<feature type="region of interest" description="Disordered" evidence="2">
    <location>
        <begin position="4723"/>
        <end position="4756"/>
    </location>
</feature>
<evidence type="ECO:0000256" key="1">
    <source>
        <dbReference type="SAM" id="Coils"/>
    </source>
</evidence>
<dbReference type="SUPFAM" id="SSF52540">
    <property type="entry name" value="P-loop containing nucleoside triphosphate hydrolases"/>
    <property type="match status" value="1"/>
</dbReference>
<proteinExistence type="predicted"/>
<accession>A0A818I364</accession>
<evidence type="ECO:0000256" key="2">
    <source>
        <dbReference type="SAM" id="MobiDB-lite"/>
    </source>
</evidence>
<name>A0A818I364_9BILA</name>
<dbReference type="PANTHER" id="PTHR22605">
    <property type="entry name" value="RZ-TYPE DOMAIN-CONTAINING PROTEIN"/>
    <property type="match status" value="1"/>
</dbReference>
<feature type="compositionally biased region" description="Acidic residues" evidence="2">
    <location>
        <begin position="1763"/>
        <end position="1786"/>
    </location>
</feature>
<organism evidence="4 5">
    <name type="scientific">Adineta steineri</name>
    <dbReference type="NCBI Taxonomy" id="433720"/>
    <lineage>
        <taxon>Eukaryota</taxon>
        <taxon>Metazoa</taxon>
        <taxon>Spiralia</taxon>
        <taxon>Gnathifera</taxon>
        <taxon>Rotifera</taxon>
        <taxon>Eurotatoria</taxon>
        <taxon>Bdelloidea</taxon>
        <taxon>Adinetida</taxon>
        <taxon>Adinetidae</taxon>
        <taxon>Adineta</taxon>
    </lineage>
</organism>
<evidence type="ECO:0000313" key="5">
    <source>
        <dbReference type="Proteomes" id="UP000663844"/>
    </source>
</evidence>
<dbReference type="PANTHER" id="PTHR22605:SF1">
    <property type="entry name" value="RZ-TYPE DOMAIN-CONTAINING PROTEIN"/>
    <property type="match status" value="1"/>
</dbReference>
<protein>
    <submittedName>
        <fullName evidence="4">Uncharacterized protein</fullName>
    </submittedName>
</protein>
<keyword evidence="1" id="KW-0175">Coiled coil</keyword>
<dbReference type="InterPro" id="IPR027417">
    <property type="entry name" value="P-loop_NTPase"/>
</dbReference>
<dbReference type="Gene3D" id="3.40.50.300">
    <property type="entry name" value="P-loop containing nucleotide triphosphate hydrolases"/>
    <property type="match status" value="1"/>
</dbReference>